<dbReference type="RefSeq" id="WP_074824727.1">
    <property type="nucleotide sequence ID" value="NZ_FNTI01000001.1"/>
</dbReference>
<feature type="transmembrane region" description="Helical" evidence="8">
    <location>
        <begin position="65"/>
        <end position="96"/>
    </location>
</feature>
<dbReference type="Proteomes" id="UP000183208">
    <property type="component" value="Unassembled WGS sequence"/>
</dbReference>
<evidence type="ECO:0000256" key="5">
    <source>
        <dbReference type="ARBA" id="ARBA00022692"/>
    </source>
</evidence>
<feature type="transmembrane region" description="Helical" evidence="8">
    <location>
        <begin position="12"/>
        <end position="39"/>
    </location>
</feature>
<feature type="transmembrane region" description="Helical" evidence="8">
    <location>
        <begin position="108"/>
        <end position="129"/>
    </location>
</feature>
<dbReference type="GO" id="GO:0055085">
    <property type="term" value="P:transmembrane transport"/>
    <property type="evidence" value="ECO:0007669"/>
    <property type="project" value="InterPro"/>
</dbReference>
<evidence type="ECO:0000313" key="11">
    <source>
        <dbReference type="Proteomes" id="UP000183208"/>
    </source>
</evidence>
<dbReference type="GO" id="GO:0005886">
    <property type="term" value="C:plasma membrane"/>
    <property type="evidence" value="ECO:0007669"/>
    <property type="project" value="UniProtKB-SubCell"/>
</dbReference>
<dbReference type="PANTHER" id="PTHR43357:SF4">
    <property type="entry name" value="INNER MEMBRANE ABC TRANSPORTER PERMEASE PROTEIN YDCV"/>
    <property type="match status" value="1"/>
</dbReference>
<keyword evidence="5 8" id="KW-0812">Transmembrane</keyword>
<dbReference type="SUPFAM" id="SSF161098">
    <property type="entry name" value="MetI-like"/>
    <property type="match status" value="1"/>
</dbReference>
<evidence type="ECO:0000256" key="7">
    <source>
        <dbReference type="ARBA" id="ARBA00023136"/>
    </source>
</evidence>
<dbReference type="InterPro" id="IPR000515">
    <property type="entry name" value="MetI-like"/>
</dbReference>
<dbReference type="Gene3D" id="1.10.3720.10">
    <property type="entry name" value="MetI-like"/>
    <property type="match status" value="1"/>
</dbReference>
<keyword evidence="7 8" id="KW-0472">Membrane</keyword>
<comment type="subcellular location">
    <subcellularLocation>
        <location evidence="1">Cell inner membrane</location>
        <topology evidence="1">Multi-pass membrane protein</topology>
    </subcellularLocation>
    <subcellularLocation>
        <location evidence="8">Cell membrane</location>
        <topology evidence="8">Multi-pass membrane protein</topology>
    </subcellularLocation>
</comment>
<evidence type="ECO:0000256" key="4">
    <source>
        <dbReference type="ARBA" id="ARBA00022519"/>
    </source>
</evidence>
<keyword evidence="4" id="KW-0997">Cell inner membrane</keyword>
<evidence type="ECO:0000256" key="8">
    <source>
        <dbReference type="RuleBase" id="RU363032"/>
    </source>
</evidence>
<protein>
    <submittedName>
        <fullName evidence="10">Putative spermidine/putrescine transport system permease protein</fullName>
    </submittedName>
</protein>
<keyword evidence="6 8" id="KW-1133">Transmembrane helix</keyword>
<evidence type="ECO:0000256" key="1">
    <source>
        <dbReference type="ARBA" id="ARBA00004429"/>
    </source>
</evidence>
<dbReference type="PROSITE" id="PS50928">
    <property type="entry name" value="ABC_TM1"/>
    <property type="match status" value="1"/>
</dbReference>
<evidence type="ECO:0000256" key="3">
    <source>
        <dbReference type="ARBA" id="ARBA00022475"/>
    </source>
</evidence>
<dbReference type="AlphaFoldDB" id="A0A1M7CS25"/>
<gene>
    <name evidence="10" type="ORF">SAMN05444171_4997</name>
</gene>
<comment type="similarity">
    <text evidence="8">Belongs to the binding-protein-dependent transport system permease family.</text>
</comment>
<proteinExistence type="inferred from homology"/>
<evidence type="ECO:0000259" key="9">
    <source>
        <dbReference type="PROSITE" id="PS50928"/>
    </source>
</evidence>
<feature type="domain" description="ABC transmembrane type-1" evidence="9">
    <location>
        <begin position="70"/>
        <end position="259"/>
    </location>
</feature>
<sequence length="266" mass="28476">MRRAAFAFSEAAIVFVRFLQALTVAASLLPAVLVLVLSFSDESILYFPPQNWGLSLYRMVLSSPLWLSTLGVSFKVALCAAALALTIASPAAYAIARRDDLLSRCCEYLSLGPMIIPLTSYSVGLYFVFVKLQLIGSMFGLVLAHAVLALPVTIIALLTMLRRIPKDYELIAMSLGATRPRAIAGITARLLLPAFGAAFIFAFLTSFDDAVLVSFLGGTGVTTLSKAIFDSMQFSLDPSIAAISAILMTATALLVTAASLLRRPLQ</sequence>
<keyword evidence="2 8" id="KW-0813">Transport</keyword>
<accession>A0A1M7CS25</accession>
<feature type="transmembrane region" description="Helical" evidence="8">
    <location>
        <begin position="182"/>
        <end position="204"/>
    </location>
</feature>
<keyword evidence="3" id="KW-1003">Cell membrane</keyword>
<feature type="transmembrane region" description="Helical" evidence="8">
    <location>
        <begin position="241"/>
        <end position="261"/>
    </location>
</feature>
<dbReference type="OrthoDB" id="9782004at2"/>
<dbReference type="Pfam" id="PF00528">
    <property type="entry name" value="BPD_transp_1"/>
    <property type="match status" value="1"/>
</dbReference>
<reference evidence="10 11" key="1">
    <citation type="submission" date="2016-10" db="EMBL/GenBank/DDBJ databases">
        <authorList>
            <person name="de Groot N.N."/>
        </authorList>
    </citation>
    <scope>NUCLEOTIDE SEQUENCE [LARGE SCALE GENOMIC DNA]</scope>
    <source>
        <strain evidence="10 11">GAS522</strain>
    </source>
</reference>
<dbReference type="InterPro" id="IPR035906">
    <property type="entry name" value="MetI-like_sf"/>
</dbReference>
<evidence type="ECO:0000256" key="6">
    <source>
        <dbReference type="ARBA" id="ARBA00022989"/>
    </source>
</evidence>
<name>A0A1M7CS25_9BRAD</name>
<feature type="transmembrane region" description="Helical" evidence="8">
    <location>
        <begin position="135"/>
        <end position="161"/>
    </location>
</feature>
<evidence type="ECO:0000256" key="2">
    <source>
        <dbReference type="ARBA" id="ARBA00022448"/>
    </source>
</evidence>
<organism evidence="10 11">
    <name type="scientific">Bradyrhizobium lablabi</name>
    <dbReference type="NCBI Taxonomy" id="722472"/>
    <lineage>
        <taxon>Bacteria</taxon>
        <taxon>Pseudomonadati</taxon>
        <taxon>Pseudomonadota</taxon>
        <taxon>Alphaproteobacteria</taxon>
        <taxon>Hyphomicrobiales</taxon>
        <taxon>Nitrobacteraceae</taxon>
        <taxon>Bradyrhizobium</taxon>
    </lineage>
</organism>
<dbReference type="CDD" id="cd06261">
    <property type="entry name" value="TM_PBP2"/>
    <property type="match status" value="1"/>
</dbReference>
<dbReference type="EMBL" id="FNTI01000001">
    <property type="protein sequence ID" value="SED73943.1"/>
    <property type="molecule type" value="Genomic_DNA"/>
</dbReference>
<dbReference type="PANTHER" id="PTHR43357">
    <property type="entry name" value="INNER MEMBRANE ABC TRANSPORTER PERMEASE PROTEIN YDCV"/>
    <property type="match status" value="1"/>
</dbReference>
<evidence type="ECO:0000313" key="10">
    <source>
        <dbReference type="EMBL" id="SED73943.1"/>
    </source>
</evidence>